<dbReference type="AlphaFoldDB" id="A0A9N9WVF2"/>
<gene>
    <name evidence="2" type="ORF">CHIRRI_LOCUS10491</name>
</gene>
<dbReference type="EMBL" id="OU895879">
    <property type="protein sequence ID" value="CAG9807645.1"/>
    <property type="molecule type" value="Genomic_DNA"/>
</dbReference>
<keyword evidence="1" id="KW-0472">Membrane</keyword>
<keyword evidence="3" id="KW-1185">Reference proteome</keyword>
<evidence type="ECO:0000313" key="2">
    <source>
        <dbReference type="EMBL" id="CAG9807645.1"/>
    </source>
</evidence>
<reference evidence="2" key="1">
    <citation type="submission" date="2022-01" db="EMBL/GenBank/DDBJ databases">
        <authorList>
            <person name="King R."/>
        </authorList>
    </citation>
    <scope>NUCLEOTIDE SEQUENCE</scope>
</reference>
<name>A0A9N9WVF2_9DIPT</name>
<keyword evidence="1" id="KW-1133">Transmembrane helix</keyword>
<reference evidence="2" key="2">
    <citation type="submission" date="2022-10" db="EMBL/GenBank/DDBJ databases">
        <authorList>
            <consortium name="ENA_rothamsted_submissions"/>
            <consortium name="culmorum"/>
            <person name="King R."/>
        </authorList>
    </citation>
    <scope>NUCLEOTIDE SEQUENCE</scope>
</reference>
<dbReference type="Proteomes" id="UP001153620">
    <property type="component" value="Chromosome 3"/>
</dbReference>
<sequence length="240" mass="28441">MKVNPSLPGMPLSYYSNLYRVNQIQPGPMPLKKALDTTTLPYTAHSDNFPKDFFSSKLLSHLYNHFYPKLTEPSKYIIHHVDSDEKKDFSLFSMLNPFECDTEESDDEDDDYNGFIDSGELFGKRKYQYLKKKKKKKILKKKKKKIFLKFAIIFIAFLALKTLYEKFYYFFPTIFPSTAREELLEHMDDILQEGFDSDRGSDWNKVQQFEEQNRALFAPNYEETRIDVRIPIQKRILTDS</sequence>
<dbReference type="OrthoDB" id="10646901at2759"/>
<keyword evidence="1" id="KW-0812">Transmembrane</keyword>
<evidence type="ECO:0000313" key="3">
    <source>
        <dbReference type="Proteomes" id="UP001153620"/>
    </source>
</evidence>
<accession>A0A9N9WVF2</accession>
<feature type="transmembrane region" description="Helical" evidence="1">
    <location>
        <begin position="146"/>
        <end position="164"/>
    </location>
</feature>
<protein>
    <submittedName>
        <fullName evidence="2">Uncharacterized protein</fullName>
    </submittedName>
</protein>
<evidence type="ECO:0000256" key="1">
    <source>
        <dbReference type="SAM" id="Phobius"/>
    </source>
</evidence>
<proteinExistence type="predicted"/>
<organism evidence="2 3">
    <name type="scientific">Chironomus riparius</name>
    <dbReference type="NCBI Taxonomy" id="315576"/>
    <lineage>
        <taxon>Eukaryota</taxon>
        <taxon>Metazoa</taxon>
        <taxon>Ecdysozoa</taxon>
        <taxon>Arthropoda</taxon>
        <taxon>Hexapoda</taxon>
        <taxon>Insecta</taxon>
        <taxon>Pterygota</taxon>
        <taxon>Neoptera</taxon>
        <taxon>Endopterygota</taxon>
        <taxon>Diptera</taxon>
        <taxon>Nematocera</taxon>
        <taxon>Chironomoidea</taxon>
        <taxon>Chironomidae</taxon>
        <taxon>Chironominae</taxon>
        <taxon>Chironomus</taxon>
    </lineage>
</organism>